<evidence type="ECO:0000256" key="1">
    <source>
        <dbReference type="ARBA" id="ARBA00004965"/>
    </source>
</evidence>
<comment type="subunit">
    <text evidence="3">Homodimer.</text>
</comment>
<feature type="binding site" evidence="14">
    <location>
        <position position="309"/>
    </location>
    <ligand>
        <name>ATP</name>
        <dbReference type="ChEBI" id="CHEBI:30616"/>
    </ligand>
</feature>
<feature type="binding site" evidence="14">
    <location>
        <position position="125"/>
    </location>
    <ligand>
        <name>substrate</name>
    </ligand>
</feature>
<dbReference type="SUPFAM" id="SSF52440">
    <property type="entry name" value="PreATP-grasp domain"/>
    <property type="match status" value="1"/>
</dbReference>
<dbReference type="Gene3D" id="3.30.1490.80">
    <property type="match status" value="1"/>
</dbReference>
<evidence type="ECO:0000256" key="15">
    <source>
        <dbReference type="PIRSR" id="PIRSR001558-2"/>
    </source>
</evidence>
<organism evidence="17">
    <name type="scientific">Botryllus schlosseri</name>
    <name type="common">Golden star tunicate</name>
    <name type="synonym">Alcyonium schlosseri</name>
    <dbReference type="NCBI Taxonomy" id="30301"/>
    <lineage>
        <taxon>Eukaryota</taxon>
        <taxon>Metazoa</taxon>
        <taxon>Chordata</taxon>
        <taxon>Tunicata</taxon>
        <taxon>Ascidiacea</taxon>
        <taxon>Stolidobranchia</taxon>
        <taxon>Styelidae</taxon>
        <taxon>Botryllus</taxon>
    </lineage>
</organism>
<feature type="binding site" evidence="14">
    <location>
        <begin position="367"/>
        <end position="376"/>
    </location>
    <ligand>
        <name>ATP</name>
        <dbReference type="ChEBI" id="CHEBI:30616"/>
    </ligand>
</feature>
<dbReference type="GO" id="GO:0004363">
    <property type="term" value="F:glutathione synthase activity"/>
    <property type="evidence" value="ECO:0007669"/>
    <property type="project" value="UniProtKB-UniRule"/>
</dbReference>
<dbReference type="UniPathway" id="UPA00142">
    <property type="reaction ID" value="UER00210"/>
</dbReference>
<dbReference type="InterPro" id="IPR014042">
    <property type="entry name" value="Glutathione_synthase_a-hlx"/>
</dbReference>
<name>A0A1C8FSS9_BOTSH</name>
<evidence type="ECO:0000256" key="12">
    <source>
        <dbReference type="ARBA" id="ARBA00048871"/>
    </source>
</evidence>
<reference evidence="17" key="1">
    <citation type="submission" date="2015-06" db="EMBL/GenBank/DDBJ databases">
        <title>Characterization and transcription studies of genes involved in oxidative stress response in the colonial ascidian Botryllus schlosseri.</title>
        <authorList>
            <person name="Franchi N."/>
            <person name="Ballin F."/>
            <person name="Ballarin L."/>
        </authorList>
    </citation>
    <scope>NUCLEOTIDE SEQUENCE</scope>
</reference>
<dbReference type="Gene3D" id="1.10.1080.10">
    <property type="entry name" value="Glutathione Synthetase, Chain A, domain 3"/>
    <property type="match status" value="1"/>
</dbReference>
<feature type="binding site" evidence="14">
    <location>
        <position position="378"/>
    </location>
    <ligand>
        <name>ATP</name>
        <dbReference type="ChEBI" id="CHEBI:30616"/>
    </ligand>
</feature>
<keyword evidence="6 13" id="KW-0436">Ligase</keyword>
<dbReference type="GO" id="GO:0005829">
    <property type="term" value="C:cytosol"/>
    <property type="evidence" value="ECO:0007669"/>
    <property type="project" value="TreeGrafter"/>
</dbReference>
<feature type="domain" description="Glutathione synthase substrate-binding" evidence="16">
    <location>
        <begin position="205"/>
        <end position="306"/>
    </location>
</feature>
<accession>A0A1C8FSS9</accession>
<dbReference type="Gene3D" id="3.30.470.20">
    <property type="entry name" value="ATP-grasp fold, B domain"/>
    <property type="match status" value="1"/>
</dbReference>
<feature type="binding site" evidence="14">
    <location>
        <position position="221"/>
    </location>
    <ligand>
        <name>substrate</name>
    </ligand>
</feature>
<dbReference type="PANTHER" id="PTHR11130:SF0">
    <property type="entry name" value="GLUTATHIONE SYNTHETASE"/>
    <property type="match status" value="1"/>
</dbReference>
<evidence type="ECO:0000256" key="6">
    <source>
        <dbReference type="ARBA" id="ARBA00022598"/>
    </source>
</evidence>
<dbReference type="Gene3D" id="3.40.50.1760">
    <property type="entry name" value="Glutathione synthase, substrate-binding domain superfamily, eukaryotic"/>
    <property type="match status" value="1"/>
</dbReference>
<evidence type="ECO:0000256" key="8">
    <source>
        <dbReference type="ARBA" id="ARBA00022723"/>
    </source>
</evidence>
<dbReference type="EC" id="6.3.2.3" evidence="4 13"/>
<evidence type="ECO:0000313" key="17">
    <source>
        <dbReference type="EMBL" id="AMY56530.1"/>
    </source>
</evidence>
<evidence type="ECO:0000256" key="9">
    <source>
        <dbReference type="ARBA" id="ARBA00022741"/>
    </source>
</evidence>
<comment type="similarity">
    <text evidence="2 13">Belongs to the eukaryotic GSH synthase family.</text>
</comment>
<feature type="binding site" evidence="15">
    <location>
        <position position="144"/>
    </location>
    <ligand>
        <name>Mg(2+)</name>
        <dbReference type="ChEBI" id="CHEBI:18420"/>
    </ligand>
</feature>
<feature type="binding site" evidence="14">
    <location>
        <position position="144"/>
    </location>
    <ligand>
        <name>ATP</name>
        <dbReference type="ChEBI" id="CHEBI:30616"/>
    </ligand>
</feature>
<dbReference type="SUPFAM" id="SSF56059">
    <property type="entry name" value="Glutathione synthetase ATP-binding domain-like"/>
    <property type="match status" value="1"/>
</dbReference>
<dbReference type="Pfam" id="PF03199">
    <property type="entry name" value="GSH_synthase"/>
    <property type="match status" value="1"/>
</dbReference>
<feature type="binding site" evidence="15">
    <location>
        <position position="371"/>
    </location>
    <ligand>
        <name>Mg(2+)</name>
        <dbReference type="ChEBI" id="CHEBI:18420"/>
    </ligand>
</feature>
<protein>
    <recommendedName>
        <fullName evidence="5 13">Glutathione synthetase</fullName>
        <shortName evidence="13">GSH-S</shortName>
        <ecNumber evidence="4 13">6.3.2.3</ecNumber>
    </recommendedName>
</protein>
<evidence type="ECO:0000256" key="11">
    <source>
        <dbReference type="ARBA" id="ARBA00022842"/>
    </source>
</evidence>
<keyword evidence="10 13" id="KW-0067">ATP-binding</keyword>
<dbReference type="Pfam" id="PF03917">
    <property type="entry name" value="GSH_synth_ATP"/>
    <property type="match status" value="1"/>
</dbReference>
<evidence type="ECO:0000256" key="14">
    <source>
        <dbReference type="PIRSR" id="PIRSR001558-1"/>
    </source>
</evidence>
<dbReference type="Gene3D" id="3.30.1490.50">
    <property type="match status" value="1"/>
</dbReference>
<dbReference type="InterPro" id="IPR016185">
    <property type="entry name" value="PreATP-grasp_dom_sf"/>
</dbReference>
<dbReference type="AlphaFoldDB" id="A0A1C8FSS9"/>
<dbReference type="InterPro" id="IPR005615">
    <property type="entry name" value="Glutathione_synthase"/>
</dbReference>
<keyword evidence="8 13" id="KW-0479">Metal-binding</keyword>
<evidence type="ECO:0000256" key="10">
    <source>
        <dbReference type="ARBA" id="ARBA00022840"/>
    </source>
</evidence>
<evidence type="ECO:0000256" key="2">
    <source>
        <dbReference type="ARBA" id="ARBA00010385"/>
    </source>
</evidence>
<keyword evidence="7 13" id="KW-0317">Glutathione biosynthesis</keyword>
<evidence type="ECO:0000256" key="13">
    <source>
        <dbReference type="PIRNR" id="PIRNR001558"/>
    </source>
</evidence>
<dbReference type="GO" id="GO:0005524">
    <property type="term" value="F:ATP binding"/>
    <property type="evidence" value="ECO:0007669"/>
    <property type="project" value="UniProtKB-UniRule"/>
</dbReference>
<comment type="pathway">
    <text evidence="1 13">Sulfur metabolism; glutathione biosynthesis; glutathione from L-cysteine and L-glutamate: step 2/2.</text>
</comment>
<keyword evidence="11 13" id="KW-0460">Magnesium</keyword>
<evidence type="ECO:0000256" key="4">
    <source>
        <dbReference type="ARBA" id="ARBA00012214"/>
    </source>
</evidence>
<dbReference type="GO" id="GO:0043295">
    <property type="term" value="F:glutathione binding"/>
    <property type="evidence" value="ECO:0007669"/>
    <property type="project" value="UniProtKB-UniRule"/>
</dbReference>
<evidence type="ECO:0000259" key="16">
    <source>
        <dbReference type="Pfam" id="PF03199"/>
    </source>
</evidence>
<dbReference type="InterPro" id="IPR014709">
    <property type="entry name" value="Glutathione_synthase_C_euk"/>
</dbReference>
<evidence type="ECO:0000256" key="7">
    <source>
        <dbReference type="ARBA" id="ARBA00022684"/>
    </source>
</evidence>
<dbReference type="PIRSF" id="PIRSF001558">
    <property type="entry name" value="GSHase"/>
    <property type="match status" value="1"/>
</dbReference>
<feature type="binding site" evidence="15">
    <location>
        <position position="146"/>
    </location>
    <ligand>
        <name>Mg(2+)</name>
        <dbReference type="ChEBI" id="CHEBI:18420"/>
    </ligand>
</feature>
<proteinExistence type="evidence at transcript level"/>
<dbReference type="PANTHER" id="PTHR11130">
    <property type="entry name" value="GLUTATHIONE SYNTHETASE"/>
    <property type="match status" value="1"/>
</dbReference>
<evidence type="ECO:0000256" key="3">
    <source>
        <dbReference type="ARBA" id="ARBA00011738"/>
    </source>
</evidence>
<comment type="catalytic activity">
    <reaction evidence="12">
        <text>gamma-L-glutamyl-L-cysteine + glycine + ATP = glutathione + ADP + phosphate + H(+)</text>
        <dbReference type="Rhea" id="RHEA:13557"/>
        <dbReference type="ChEBI" id="CHEBI:15378"/>
        <dbReference type="ChEBI" id="CHEBI:30616"/>
        <dbReference type="ChEBI" id="CHEBI:43474"/>
        <dbReference type="ChEBI" id="CHEBI:57305"/>
        <dbReference type="ChEBI" id="CHEBI:57925"/>
        <dbReference type="ChEBI" id="CHEBI:58173"/>
        <dbReference type="ChEBI" id="CHEBI:456216"/>
        <dbReference type="EC" id="6.3.2.3"/>
    </reaction>
    <physiologicalReaction direction="left-to-right" evidence="12">
        <dbReference type="Rhea" id="RHEA:13558"/>
    </physiologicalReaction>
</comment>
<dbReference type="InterPro" id="IPR037013">
    <property type="entry name" value="GSH-S_sub-bd_sf"/>
</dbReference>
<sequence>MDAATELSKFLEQRSVGQLVLDAVDYAICNGIVMRTRSKPTSSDVVQHAPFTLLPSPVPKNLYEQAISVQKDFNFLMHAISQDPEFMKSAFSTIIHSDDFTRRLFEIYETALLEKPKKTAMAIIRSDYMFNKTDESEPSLKQIEVNMIASSFGGIGTEKTRSLHDYTLRHAGFEDVATSLPQNKALQNLAQSIVNAWDLYGDNSAVIVFVITDIENNIFDQRALEFRICEIQPDIVVKRYTLTQISELGDHDDDGNMVINDQKVGFVYYRAGYSPDHYPSEKEWDARLLLETSTAINCPCVAHQLVGAKKMQQILSQPNMVERFIKDRNSVKRIRDTFVGFYGLEMGSTGDESIQKVLQHPENYVLKPQLEGGGNNLYNDEMVAKLKEVGEDDRRCSYIVMEKYVRCQCSLSSYGPKQATTNQLL</sequence>
<dbReference type="InterPro" id="IPR004887">
    <property type="entry name" value="GSH_synth_subst-bd"/>
</dbReference>
<dbReference type="FunFam" id="3.40.50.1760:FF:000001">
    <property type="entry name" value="Glutathione synthetase"/>
    <property type="match status" value="1"/>
</dbReference>
<dbReference type="NCBIfam" id="TIGR01986">
    <property type="entry name" value="glut_syn_euk"/>
    <property type="match status" value="1"/>
</dbReference>
<dbReference type="InterPro" id="IPR014049">
    <property type="entry name" value="Glutathione_synthase_N_euk"/>
</dbReference>
<dbReference type="GO" id="GO:0000287">
    <property type="term" value="F:magnesium ion binding"/>
    <property type="evidence" value="ECO:0007669"/>
    <property type="project" value="UniProtKB-UniRule"/>
</dbReference>
<comment type="cofactor">
    <cofactor evidence="13 15">
        <name>Mg(2+)</name>
        <dbReference type="ChEBI" id="CHEBI:18420"/>
    </cofactor>
    <text evidence="13 15">Binds 1 Mg(2+) ion per subunit.</text>
</comment>
<evidence type="ECO:0000256" key="5">
    <source>
        <dbReference type="ARBA" id="ARBA00020821"/>
    </source>
</evidence>
<dbReference type="EMBL" id="KT120025">
    <property type="protein sequence ID" value="AMY56530.1"/>
    <property type="molecule type" value="mRNA"/>
</dbReference>
<keyword evidence="9 13" id="KW-0547">Nucleotide-binding</keyword>